<evidence type="ECO:0000313" key="2">
    <source>
        <dbReference type="Proteomes" id="UP000189703"/>
    </source>
</evidence>
<evidence type="ECO:0000259" key="1">
    <source>
        <dbReference type="Pfam" id="PF13456"/>
    </source>
</evidence>
<dbReference type="InterPro" id="IPR012337">
    <property type="entry name" value="RNaseH-like_sf"/>
</dbReference>
<dbReference type="RefSeq" id="XP_019051801.1">
    <property type="nucleotide sequence ID" value="XM_019196256.1"/>
</dbReference>
<dbReference type="SUPFAM" id="SSF53098">
    <property type="entry name" value="Ribonuclease H-like"/>
    <property type="match status" value="1"/>
</dbReference>
<dbReference type="PANTHER" id="PTHR48475">
    <property type="entry name" value="RIBONUCLEASE H"/>
    <property type="match status" value="1"/>
</dbReference>
<dbReference type="OrthoDB" id="1730907at2759"/>
<dbReference type="Pfam" id="PF13456">
    <property type="entry name" value="RVT_3"/>
    <property type="match status" value="1"/>
</dbReference>
<evidence type="ECO:0000313" key="3">
    <source>
        <dbReference type="RefSeq" id="XP_019051801.1"/>
    </source>
</evidence>
<sequence length="213" mass="24186">MLISEYNIKYVTQKAIKGQAIADHLVDYLTLKYEAIPTNFPDKTILEIQVGKRWKAYFDRASNQSGWGSGMIHVDPQGTHFPLSICLDFPNTNSACEWEECLRAVQMALDWGIDELEIYGDSFLVISQAKGDWEVQDERLALYHNCPKEFIKKFKCISFNYLPREDNCFADALASLGSAMRLPPNMAVEPIDLSWDTKPAYISSTLAITTEDD</sequence>
<gene>
    <name evidence="3" type="primary">LOC109114115</name>
</gene>
<name>A0A1U8Q1E4_NELNU</name>
<dbReference type="STRING" id="4432.A0A1U8Q1E4"/>
<proteinExistence type="predicted"/>
<feature type="domain" description="RNase H type-1" evidence="1">
    <location>
        <begin position="66"/>
        <end position="175"/>
    </location>
</feature>
<dbReference type="InterPro" id="IPR002156">
    <property type="entry name" value="RNaseH_domain"/>
</dbReference>
<dbReference type="Proteomes" id="UP000189703">
    <property type="component" value="Unplaced"/>
</dbReference>
<dbReference type="OMA" id="NSACEWE"/>
<accession>A0A1U8Q1E4</accession>
<keyword evidence="2" id="KW-1185">Reference proteome</keyword>
<protein>
    <submittedName>
        <fullName evidence="3">Uncharacterized protein LOC109114115</fullName>
    </submittedName>
</protein>
<dbReference type="GeneID" id="109114115"/>
<dbReference type="InParanoid" id="A0A1U8Q1E4"/>
<dbReference type="GO" id="GO:0004523">
    <property type="term" value="F:RNA-DNA hybrid ribonuclease activity"/>
    <property type="evidence" value="ECO:0007669"/>
    <property type="project" value="InterPro"/>
</dbReference>
<dbReference type="Gene3D" id="3.30.420.10">
    <property type="entry name" value="Ribonuclease H-like superfamily/Ribonuclease H"/>
    <property type="match status" value="1"/>
</dbReference>
<dbReference type="InterPro" id="IPR036397">
    <property type="entry name" value="RNaseH_sf"/>
</dbReference>
<dbReference type="PANTHER" id="PTHR48475:SF1">
    <property type="entry name" value="RNASE H TYPE-1 DOMAIN-CONTAINING PROTEIN"/>
    <property type="match status" value="1"/>
</dbReference>
<dbReference type="KEGG" id="nnu:109114115"/>
<dbReference type="CDD" id="cd09279">
    <property type="entry name" value="RNase_HI_like"/>
    <property type="match status" value="1"/>
</dbReference>
<organism evidence="2 3">
    <name type="scientific">Nelumbo nucifera</name>
    <name type="common">Sacred lotus</name>
    <dbReference type="NCBI Taxonomy" id="4432"/>
    <lineage>
        <taxon>Eukaryota</taxon>
        <taxon>Viridiplantae</taxon>
        <taxon>Streptophyta</taxon>
        <taxon>Embryophyta</taxon>
        <taxon>Tracheophyta</taxon>
        <taxon>Spermatophyta</taxon>
        <taxon>Magnoliopsida</taxon>
        <taxon>Proteales</taxon>
        <taxon>Nelumbonaceae</taxon>
        <taxon>Nelumbo</taxon>
    </lineage>
</organism>
<dbReference type="AlphaFoldDB" id="A0A1U8Q1E4"/>
<reference evidence="3" key="1">
    <citation type="submission" date="2025-08" db="UniProtKB">
        <authorList>
            <consortium name="RefSeq"/>
        </authorList>
    </citation>
    <scope>IDENTIFICATION</scope>
</reference>
<dbReference type="GO" id="GO:0003676">
    <property type="term" value="F:nucleic acid binding"/>
    <property type="evidence" value="ECO:0007669"/>
    <property type="project" value="InterPro"/>
</dbReference>